<evidence type="ECO:0000313" key="3">
    <source>
        <dbReference type="EMBL" id="MFC3032021.1"/>
    </source>
</evidence>
<feature type="signal peptide" evidence="1">
    <location>
        <begin position="1"/>
        <end position="25"/>
    </location>
</feature>
<evidence type="ECO:0000313" key="4">
    <source>
        <dbReference type="Proteomes" id="UP001595453"/>
    </source>
</evidence>
<accession>A0ABV7CHK8</accession>
<evidence type="ECO:0000259" key="2">
    <source>
        <dbReference type="Pfam" id="PF13180"/>
    </source>
</evidence>
<comment type="caution">
    <text evidence="3">The sequence shown here is derived from an EMBL/GenBank/DDBJ whole genome shotgun (WGS) entry which is preliminary data.</text>
</comment>
<feature type="chain" id="PRO_5046398246" description="PDZ domain-containing protein" evidence="1">
    <location>
        <begin position="26"/>
        <end position="314"/>
    </location>
</feature>
<keyword evidence="4" id="KW-1185">Reference proteome</keyword>
<sequence length="314" mass="35563">MIFNRRVFFIAVLFFLGLPSPVLLAQDLAANCARLATSLFVAKSNEFEIGLISHNGILLNGVVVQGNNYEYSPIILNLQPGRHHFTGSAYRTAFEVNFDPLEKVKRSVSKNGIFEFIIEVEAGKAYRIAGVGKIPKGSYIPKNMDVIVKSKKDVECLSDDVLPALSEEEQSKFQKELPEELQFQLDYVVNNIKNYYLLNSPDIENIEISKSGRGYFMFGLLFGLNQFEDIVVLDVIEKSFASKFKFENNDVVVSVNNKDIKGKEGYRLLVEELEKLRHGGELSFSVLRKNKQLRLSHNLEPSIALDYNLQLNLQ</sequence>
<dbReference type="SUPFAM" id="SSF50156">
    <property type="entry name" value="PDZ domain-like"/>
    <property type="match status" value="1"/>
</dbReference>
<protein>
    <recommendedName>
        <fullName evidence="2">PDZ domain-containing protein</fullName>
    </recommendedName>
</protein>
<dbReference type="InterPro" id="IPR036034">
    <property type="entry name" value="PDZ_sf"/>
</dbReference>
<gene>
    <name evidence="3" type="ORF">ACFOEE_05780</name>
</gene>
<organism evidence="3 4">
    <name type="scientific">Pseudoalteromonas fenneropenaei</name>
    <dbReference type="NCBI Taxonomy" id="1737459"/>
    <lineage>
        <taxon>Bacteria</taxon>
        <taxon>Pseudomonadati</taxon>
        <taxon>Pseudomonadota</taxon>
        <taxon>Gammaproteobacteria</taxon>
        <taxon>Alteromonadales</taxon>
        <taxon>Pseudoalteromonadaceae</taxon>
        <taxon>Pseudoalteromonas</taxon>
    </lineage>
</organism>
<reference evidence="4" key="1">
    <citation type="journal article" date="2019" name="Int. J. Syst. Evol. Microbiol.">
        <title>The Global Catalogue of Microorganisms (GCM) 10K type strain sequencing project: providing services to taxonomists for standard genome sequencing and annotation.</title>
        <authorList>
            <consortium name="The Broad Institute Genomics Platform"/>
            <consortium name="The Broad Institute Genome Sequencing Center for Infectious Disease"/>
            <person name="Wu L."/>
            <person name="Ma J."/>
        </authorList>
    </citation>
    <scope>NUCLEOTIDE SEQUENCE [LARGE SCALE GENOMIC DNA]</scope>
    <source>
        <strain evidence="4">KCTC 42730</strain>
    </source>
</reference>
<dbReference type="Proteomes" id="UP001595453">
    <property type="component" value="Unassembled WGS sequence"/>
</dbReference>
<dbReference type="Gene3D" id="2.30.42.10">
    <property type="match status" value="1"/>
</dbReference>
<evidence type="ECO:0000256" key="1">
    <source>
        <dbReference type="SAM" id="SignalP"/>
    </source>
</evidence>
<keyword evidence="1" id="KW-0732">Signal</keyword>
<dbReference type="InterPro" id="IPR001478">
    <property type="entry name" value="PDZ"/>
</dbReference>
<dbReference type="Pfam" id="PF13180">
    <property type="entry name" value="PDZ_2"/>
    <property type="match status" value="1"/>
</dbReference>
<name>A0ABV7CHK8_9GAMM</name>
<dbReference type="EMBL" id="JBHRSD010000010">
    <property type="protein sequence ID" value="MFC3032021.1"/>
    <property type="molecule type" value="Genomic_DNA"/>
</dbReference>
<dbReference type="RefSeq" id="WP_377121833.1">
    <property type="nucleotide sequence ID" value="NZ_JBHRSD010000010.1"/>
</dbReference>
<feature type="domain" description="PDZ" evidence="2">
    <location>
        <begin position="229"/>
        <end position="296"/>
    </location>
</feature>
<proteinExistence type="predicted"/>